<comment type="caution">
    <text evidence="2">The sequence shown here is derived from an EMBL/GenBank/DDBJ whole genome shotgun (WGS) entry which is preliminary data.</text>
</comment>
<dbReference type="Proteomes" id="UP000660745">
    <property type="component" value="Unassembled WGS sequence"/>
</dbReference>
<sequence>MPEASRPLITSHARAEAVARPAREPASAGYGVSLADHEIGGRRRAQNALARRLYPALHAVTLACSRLGFREAGERAGPAGERAGLVIATSAADRHAVARSPQVFLPPITESAPQRARRLDVLLAVARFVSGGLAQDVAAMLGTRGPELCLPGDCGLTPLAVARLFIDSGRADAMVVVCVDPRAGDPGRHEAVAVVVERTAAAGIAVPSLSAALSTDTAACVPAIGTYLAGGPGDRRTDAPGTPGIDCTVRWAAPAAPEPVDIGDFIDRGRRLLDESLRAAGSRELGVVVASLLDLSPEHALAAIERGAAPPEVAGEAGRMTFAGGLRQHHADRGLRGPYIAVTGIPGASLLSLAIAEDLISQGVVPAVAVIAGDWVGAGATRALAVLDCPDRPYLRSSVSALVLGPAGGQAGGRRIRSLVARRDACDDFGAELSAHAPDDTSASGCTGEDLAAALAFIGRSSLPTAPVGPSLSRFLGADALARVSGSLGLPGRAAVSVRNALGGSGVVLLDAPR</sequence>
<keyword evidence="3" id="KW-1185">Reference proteome</keyword>
<feature type="region of interest" description="Disordered" evidence="1">
    <location>
        <begin position="1"/>
        <end position="22"/>
    </location>
</feature>
<name>A0A918E8D2_9ACTN</name>
<evidence type="ECO:0000256" key="1">
    <source>
        <dbReference type="SAM" id="MobiDB-lite"/>
    </source>
</evidence>
<gene>
    <name evidence="2" type="ORF">GCM10012278_71240</name>
</gene>
<feature type="compositionally biased region" description="Basic and acidic residues" evidence="1">
    <location>
        <begin position="13"/>
        <end position="22"/>
    </location>
</feature>
<dbReference type="RefSeq" id="WP_189143114.1">
    <property type="nucleotide sequence ID" value="NZ_BMNK01000016.1"/>
</dbReference>
<dbReference type="AlphaFoldDB" id="A0A918E8D2"/>
<evidence type="ECO:0000313" key="3">
    <source>
        <dbReference type="Proteomes" id="UP000660745"/>
    </source>
</evidence>
<organism evidence="2 3">
    <name type="scientific">Nonomuraea glycinis</name>
    <dbReference type="NCBI Taxonomy" id="2047744"/>
    <lineage>
        <taxon>Bacteria</taxon>
        <taxon>Bacillati</taxon>
        <taxon>Actinomycetota</taxon>
        <taxon>Actinomycetes</taxon>
        <taxon>Streptosporangiales</taxon>
        <taxon>Streptosporangiaceae</taxon>
        <taxon>Nonomuraea</taxon>
    </lineage>
</organism>
<evidence type="ECO:0000313" key="2">
    <source>
        <dbReference type="EMBL" id="GGP14637.1"/>
    </source>
</evidence>
<dbReference type="EMBL" id="BMNK01000016">
    <property type="protein sequence ID" value="GGP14637.1"/>
    <property type="molecule type" value="Genomic_DNA"/>
</dbReference>
<accession>A0A918E8D2</accession>
<protein>
    <submittedName>
        <fullName evidence="2">Uncharacterized protein</fullName>
    </submittedName>
</protein>
<reference evidence="2" key="2">
    <citation type="submission" date="2020-09" db="EMBL/GenBank/DDBJ databases">
        <authorList>
            <person name="Sun Q."/>
            <person name="Zhou Y."/>
        </authorList>
    </citation>
    <scope>NUCLEOTIDE SEQUENCE</scope>
    <source>
        <strain evidence="2">CGMCC 4.7430</strain>
    </source>
</reference>
<reference evidence="2" key="1">
    <citation type="journal article" date="2014" name="Int. J. Syst. Evol. Microbiol.">
        <title>Complete genome sequence of Corynebacterium casei LMG S-19264T (=DSM 44701T), isolated from a smear-ripened cheese.</title>
        <authorList>
            <consortium name="US DOE Joint Genome Institute (JGI-PGF)"/>
            <person name="Walter F."/>
            <person name="Albersmeier A."/>
            <person name="Kalinowski J."/>
            <person name="Ruckert C."/>
        </authorList>
    </citation>
    <scope>NUCLEOTIDE SEQUENCE</scope>
    <source>
        <strain evidence="2">CGMCC 4.7430</strain>
    </source>
</reference>
<proteinExistence type="predicted"/>